<evidence type="ECO:0000313" key="3">
    <source>
        <dbReference type="Proteomes" id="UP000265515"/>
    </source>
</evidence>
<sequence length="301" mass="33752">MRCGPKARAGGATFSDVEKSPSPKRTRKREGGRILESPTWSECQTILQNPGLPPSGRGEEQRIDEGETADRRIGEELQSTENGEPRRRDEREVGDRRRGEDRRGMWRGDSQRAGGNEGMQRVQEEGGQTSTPNQICDLNLPRRPPMDDTITSQGRTRLGSPEPRRRAVDEDPDEQPAERTAGANQDRKEETRVNARPRMLLLDRAFDDLRRAGRLRLVPLAFRNDLGSLDILIADHEATEMEVRFAMVGFEDHPSQQRAITTARGWVGNNYVITPVSGVSAIRLLERGGDGRVMGLNCFML</sequence>
<feature type="compositionally biased region" description="Polar residues" evidence="1">
    <location>
        <begin position="38"/>
        <end position="48"/>
    </location>
</feature>
<evidence type="ECO:0000256" key="1">
    <source>
        <dbReference type="SAM" id="MobiDB-lite"/>
    </source>
</evidence>
<evidence type="ECO:0000313" key="2">
    <source>
        <dbReference type="EMBL" id="GBG77570.1"/>
    </source>
</evidence>
<accession>A0A388L5I7</accession>
<feature type="compositionally biased region" description="Basic and acidic residues" evidence="1">
    <location>
        <begin position="57"/>
        <end position="75"/>
    </location>
</feature>
<feature type="compositionally biased region" description="Basic and acidic residues" evidence="1">
    <location>
        <begin position="83"/>
        <end position="110"/>
    </location>
</feature>
<comment type="caution">
    <text evidence="2">The sequence shown here is derived from an EMBL/GenBank/DDBJ whole genome shotgun (WGS) entry which is preliminary data.</text>
</comment>
<gene>
    <name evidence="2" type="ORF">CBR_g24017</name>
</gene>
<feature type="compositionally biased region" description="Polar residues" evidence="1">
    <location>
        <begin position="126"/>
        <end position="136"/>
    </location>
</feature>
<name>A0A388L5I7_CHABU</name>
<keyword evidence="3" id="KW-1185">Reference proteome</keyword>
<dbReference type="EMBL" id="BFEA01000271">
    <property type="protein sequence ID" value="GBG77570.1"/>
    <property type="molecule type" value="Genomic_DNA"/>
</dbReference>
<dbReference type="Proteomes" id="UP000265515">
    <property type="component" value="Unassembled WGS sequence"/>
</dbReference>
<dbReference type="AlphaFoldDB" id="A0A388L5I7"/>
<proteinExistence type="predicted"/>
<organism evidence="2 3">
    <name type="scientific">Chara braunii</name>
    <name type="common">Braun's stonewort</name>
    <dbReference type="NCBI Taxonomy" id="69332"/>
    <lineage>
        <taxon>Eukaryota</taxon>
        <taxon>Viridiplantae</taxon>
        <taxon>Streptophyta</taxon>
        <taxon>Charophyceae</taxon>
        <taxon>Charales</taxon>
        <taxon>Characeae</taxon>
        <taxon>Chara</taxon>
    </lineage>
</organism>
<protein>
    <submittedName>
        <fullName evidence="2">Uncharacterized protein</fullName>
    </submittedName>
</protein>
<feature type="region of interest" description="Disordered" evidence="1">
    <location>
        <begin position="1"/>
        <end position="192"/>
    </location>
</feature>
<reference evidence="2 3" key="1">
    <citation type="journal article" date="2018" name="Cell">
        <title>The Chara Genome: Secondary Complexity and Implications for Plant Terrestrialization.</title>
        <authorList>
            <person name="Nishiyama T."/>
            <person name="Sakayama H."/>
            <person name="Vries J.D."/>
            <person name="Buschmann H."/>
            <person name="Saint-Marcoux D."/>
            <person name="Ullrich K.K."/>
            <person name="Haas F.B."/>
            <person name="Vanderstraeten L."/>
            <person name="Becker D."/>
            <person name="Lang D."/>
            <person name="Vosolsobe S."/>
            <person name="Rombauts S."/>
            <person name="Wilhelmsson P.K.I."/>
            <person name="Janitza P."/>
            <person name="Kern R."/>
            <person name="Heyl A."/>
            <person name="Rumpler F."/>
            <person name="Villalobos L.I.A.C."/>
            <person name="Clay J.M."/>
            <person name="Skokan R."/>
            <person name="Toyoda A."/>
            <person name="Suzuki Y."/>
            <person name="Kagoshima H."/>
            <person name="Schijlen E."/>
            <person name="Tajeshwar N."/>
            <person name="Catarino B."/>
            <person name="Hetherington A.J."/>
            <person name="Saltykova A."/>
            <person name="Bonnot C."/>
            <person name="Breuninger H."/>
            <person name="Symeonidi A."/>
            <person name="Radhakrishnan G.V."/>
            <person name="Van Nieuwerburgh F."/>
            <person name="Deforce D."/>
            <person name="Chang C."/>
            <person name="Karol K.G."/>
            <person name="Hedrich R."/>
            <person name="Ulvskov P."/>
            <person name="Glockner G."/>
            <person name="Delwiche C.F."/>
            <person name="Petrasek J."/>
            <person name="Van de Peer Y."/>
            <person name="Friml J."/>
            <person name="Beilby M."/>
            <person name="Dolan L."/>
            <person name="Kohara Y."/>
            <person name="Sugano S."/>
            <person name="Fujiyama A."/>
            <person name="Delaux P.-M."/>
            <person name="Quint M."/>
            <person name="TheiBen G."/>
            <person name="Hagemann M."/>
            <person name="Harholt J."/>
            <person name="Dunand C."/>
            <person name="Zachgo S."/>
            <person name="Langdale J."/>
            <person name="Maumus F."/>
            <person name="Straeten D.V.D."/>
            <person name="Gould S.B."/>
            <person name="Rensing S.A."/>
        </authorList>
    </citation>
    <scope>NUCLEOTIDE SEQUENCE [LARGE SCALE GENOMIC DNA]</scope>
    <source>
        <strain evidence="2 3">S276</strain>
    </source>
</reference>
<dbReference type="Gramene" id="GBG77570">
    <property type="protein sequence ID" value="GBG77570"/>
    <property type="gene ID" value="CBR_g24017"/>
</dbReference>